<dbReference type="EMBL" id="CP114767">
    <property type="protein sequence ID" value="WBA41119.1"/>
    <property type="molecule type" value="Genomic_DNA"/>
</dbReference>
<evidence type="ECO:0000313" key="1">
    <source>
        <dbReference type="EMBL" id="WBA41119.1"/>
    </source>
</evidence>
<protein>
    <submittedName>
        <fullName evidence="1">Uncharacterized protein</fullName>
    </submittedName>
</protein>
<sequence>MADQSELTQILQHLTSQSGLHQQQIQQLGTALERNTSVLETVATVQNQMLDQLQLIYEEQRKVNSAQQDFNERQMRFNSRQEETDAILLSELREIRTDLRELKTVVLTDHEERLRRLEEFMRRAS</sequence>
<dbReference type="Proteomes" id="UP001211005">
    <property type="component" value="Chromosome"/>
</dbReference>
<name>A0ABY7LKZ2_9BACT</name>
<evidence type="ECO:0000313" key="2">
    <source>
        <dbReference type="Proteomes" id="UP001211005"/>
    </source>
</evidence>
<organism evidence="1 2">
    <name type="scientific">Hymenobacter canadensis</name>
    <dbReference type="NCBI Taxonomy" id="2999067"/>
    <lineage>
        <taxon>Bacteria</taxon>
        <taxon>Pseudomonadati</taxon>
        <taxon>Bacteroidota</taxon>
        <taxon>Cytophagia</taxon>
        <taxon>Cytophagales</taxon>
        <taxon>Hymenobacteraceae</taxon>
        <taxon>Hymenobacter</taxon>
    </lineage>
</organism>
<proteinExistence type="predicted"/>
<dbReference type="RefSeq" id="WP_269559201.1">
    <property type="nucleotide sequence ID" value="NZ_CP114767.1"/>
</dbReference>
<gene>
    <name evidence="1" type="ORF">O3303_14990</name>
</gene>
<reference evidence="1 2" key="1">
    <citation type="submission" date="2022-12" db="EMBL/GenBank/DDBJ databases">
        <title>Hymenobacter canadensis sp. nov. isolated from lake water of the Cambridge Bay, Canada.</title>
        <authorList>
            <person name="Kim W.H."/>
            <person name="Lee Y.M."/>
        </authorList>
    </citation>
    <scope>NUCLEOTIDE SEQUENCE [LARGE SCALE GENOMIC DNA]</scope>
    <source>
        <strain evidence="1 2">PAMC 29467</strain>
    </source>
</reference>
<keyword evidence="2" id="KW-1185">Reference proteome</keyword>
<accession>A0ABY7LKZ2</accession>